<dbReference type="GO" id="GO:0003919">
    <property type="term" value="F:FMN adenylyltransferase activity"/>
    <property type="evidence" value="ECO:0007669"/>
    <property type="project" value="UniProtKB-EC"/>
</dbReference>
<dbReference type="InterPro" id="IPR015864">
    <property type="entry name" value="FAD_synthase"/>
</dbReference>
<dbReference type="PANTHER" id="PTHR22749:SF6">
    <property type="entry name" value="RIBOFLAVIN KINASE"/>
    <property type="match status" value="1"/>
</dbReference>
<evidence type="ECO:0000256" key="9">
    <source>
        <dbReference type="ARBA" id="ARBA00022827"/>
    </source>
</evidence>
<evidence type="ECO:0000256" key="10">
    <source>
        <dbReference type="ARBA" id="ARBA00022840"/>
    </source>
</evidence>
<evidence type="ECO:0000256" key="3">
    <source>
        <dbReference type="ARBA" id="ARBA00012393"/>
    </source>
</evidence>
<dbReference type="GO" id="GO:0008531">
    <property type="term" value="F:riboflavin kinase activity"/>
    <property type="evidence" value="ECO:0007669"/>
    <property type="project" value="TreeGrafter"/>
</dbReference>
<evidence type="ECO:0000313" key="13">
    <source>
        <dbReference type="EMBL" id="SIR00398.1"/>
    </source>
</evidence>
<evidence type="ECO:0000313" key="14">
    <source>
        <dbReference type="Proteomes" id="UP000185829"/>
    </source>
</evidence>
<comment type="caution">
    <text evidence="13">The sequence shown here is derived from an EMBL/GenBank/DDBJ whole genome shotgun (WGS) entry which is preliminary data.</text>
</comment>
<dbReference type="EC" id="2.7.7.2" evidence="3"/>
<keyword evidence="8" id="KW-0547">Nucleotide-binding</keyword>
<comment type="pathway">
    <text evidence="1">Cofactor biosynthesis; FAD biosynthesis; FAD from FMN: step 1/1.</text>
</comment>
<evidence type="ECO:0000256" key="5">
    <source>
        <dbReference type="ARBA" id="ARBA00022643"/>
    </source>
</evidence>
<keyword evidence="4" id="KW-0285">Flavoprotein</keyword>
<dbReference type="GO" id="GO:0009398">
    <property type="term" value="P:FMN biosynthetic process"/>
    <property type="evidence" value="ECO:0007669"/>
    <property type="project" value="TreeGrafter"/>
</dbReference>
<organism evidence="13 14">
    <name type="scientific">Peribacillus simplex</name>
    <dbReference type="NCBI Taxonomy" id="1478"/>
    <lineage>
        <taxon>Bacteria</taxon>
        <taxon>Bacillati</taxon>
        <taxon>Bacillota</taxon>
        <taxon>Bacilli</taxon>
        <taxon>Bacillales</taxon>
        <taxon>Bacillaceae</taxon>
        <taxon>Peribacillus</taxon>
    </lineage>
</organism>
<evidence type="ECO:0000256" key="8">
    <source>
        <dbReference type="ARBA" id="ARBA00022741"/>
    </source>
</evidence>
<keyword evidence="6" id="KW-0808">Transferase</keyword>
<dbReference type="PANTHER" id="PTHR22749">
    <property type="entry name" value="RIBOFLAVIN KINASE/FMN ADENYLYLTRANSFERASE"/>
    <property type="match status" value="1"/>
</dbReference>
<evidence type="ECO:0000256" key="4">
    <source>
        <dbReference type="ARBA" id="ARBA00022630"/>
    </source>
</evidence>
<keyword evidence="5" id="KW-0288">FMN</keyword>
<evidence type="ECO:0000256" key="2">
    <source>
        <dbReference type="ARBA" id="ARBA00010214"/>
    </source>
</evidence>
<evidence type="ECO:0000256" key="1">
    <source>
        <dbReference type="ARBA" id="ARBA00004726"/>
    </source>
</evidence>
<dbReference type="CDD" id="cd02064">
    <property type="entry name" value="FAD_synthetase_N"/>
    <property type="match status" value="1"/>
</dbReference>
<keyword evidence="10" id="KW-0067">ATP-binding</keyword>
<feature type="domain" description="FAD synthetase" evidence="12">
    <location>
        <begin position="18"/>
        <end position="168"/>
    </location>
</feature>
<comment type="similarity">
    <text evidence="2">Belongs to the RibF family.</text>
</comment>
<reference evidence="13 14" key="1">
    <citation type="submission" date="2017-01" db="EMBL/GenBank/DDBJ databases">
        <authorList>
            <person name="Varghese N."/>
            <person name="Submissions S."/>
        </authorList>
    </citation>
    <scope>NUCLEOTIDE SEQUENCE [LARGE SCALE GENOMIC DNA]</scope>
    <source>
        <strain evidence="13 14">RUG2-6</strain>
    </source>
</reference>
<comment type="catalytic activity">
    <reaction evidence="11">
        <text>FMN + ATP + H(+) = FAD + diphosphate</text>
        <dbReference type="Rhea" id="RHEA:17237"/>
        <dbReference type="ChEBI" id="CHEBI:15378"/>
        <dbReference type="ChEBI" id="CHEBI:30616"/>
        <dbReference type="ChEBI" id="CHEBI:33019"/>
        <dbReference type="ChEBI" id="CHEBI:57692"/>
        <dbReference type="ChEBI" id="CHEBI:58210"/>
        <dbReference type="EC" id="2.7.7.2"/>
    </reaction>
</comment>
<keyword evidence="7 13" id="KW-0548">Nucleotidyltransferase</keyword>
<gene>
    <name evidence="13" type="ORF">SAMN05878482_102749</name>
</gene>
<keyword evidence="9" id="KW-0274">FAD</keyword>
<dbReference type="InterPro" id="IPR023468">
    <property type="entry name" value="Riboflavin_kinase"/>
</dbReference>
<dbReference type="FunFam" id="3.40.50.620:FF:000021">
    <property type="entry name" value="Riboflavin biosynthesis protein"/>
    <property type="match status" value="1"/>
</dbReference>
<evidence type="ECO:0000259" key="12">
    <source>
        <dbReference type="Pfam" id="PF06574"/>
    </source>
</evidence>
<name>A0A9X8R889_9BACI</name>
<keyword evidence="13" id="KW-0418">Kinase</keyword>
<protein>
    <recommendedName>
        <fullName evidence="3">FAD synthase</fullName>
        <ecNumber evidence="3">2.7.7.2</ecNumber>
    </recommendedName>
</protein>
<proteinExistence type="inferred from homology"/>
<dbReference type="Proteomes" id="UP000185829">
    <property type="component" value="Unassembled WGS sequence"/>
</dbReference>
<evidence type="ECO:0000256" key="7">
    <source>
        <dbReference type="ARBA" id="ARBA00022695"/>
    </source>
</evidence>
<dbReference type="EMBL" id="FTMX01000002">
    <property type="protein sequence ID" value="SIR00398.1"/>
    <property type="molecule type" value="Genomic_DNA"/>
</dbReference>
<dbReference type="Pfam" id="PF06574">
    <property type="entry name" value="FAD_syn"/>
    <property type="match status" value="1"/>
</dbReference>
<dbReference type="GO" id="GO:0009231">
    <property type="term" value="P:riboflavin biosynthetic process"/>
    <property type="evidence" value="ECO:0007669"/>
    <property type="project" value="InterPro"/>
</dbReference>
<accession>A0A9X8R889</accession>
<evidence type="ECO:0000256" key="6">
    <source>
        <dbReference type="ARBA" id="ARBA00022679"/>
    </source>
</evidence>
<dbReference type="AlphaFoldDB" id="A0A9X8R889"/>
<dbReference type="GO" id="GO:0005524">
    <property type="term" value="F:ATP binding"/>
    <property type="evidence" value="ECO:0007669"/>
    <property type="project" value="UniProtKB-KW"/>
</dbReference>
<dbReference type="SUPFAM" id="SSF52374">
    <property type="entry name" value="Nucleotidylyl transferase"/>
    <property type="match status" value="1"/>
</dbReference>
<evidence type="ECO:0000256" key="11">
    <source>
        <dbReference type="ARBA" id="ARBA00049494"/>
    </source>
</evidence>
<sequence>MEVFHLTHPLKGSIFPMEPHVMALGFFDGVHLGHQSLLMQTKKIAEKNNLKFTAMTFDPHPNEVIKLEKDLRYLTPLALKIERMAAIGVDKLFVIKFNLSFASLLPSDFIDQYVLGLQVKHLVVGFDFTFGNKAQGTADYLQKVSKNNPFDVTVISKQVHNDEKISSTLIRKIVRDGDVHLVPYYMGHHFEIKGVVYSSNRHKHEKKKNMEFHTENKYILPAPGVYSVEIKTWNRTCHGLFKRYGSSRKNDEISGQIIEMLKGGVVEEVTVKFLKQMPFESKSQWSSNFEEVIK</sequence>
<dbReference type="InterPro" id="IPR014729">
    <property type="entry name" value="Rossmann-like_a/b/a_fold"/>
</dbReference>
<dbReference type="Gene3D" id="3.40.50.620">
    <property type="entry name" value="HUPs"/>
    <property type="match status" value="1"/>
</dbReference>